<protein>
    <recommendedName>
        <fullName evidence="5">Symplekin/Pta1 N-terminal domain-containing protein</fullName>
    </recommendedName>
</protein>
<feature type="region of interest" description="Disordered" evidence="4">
    <location>
        <begin position="453"/>
        <end position="479"/>
    </location>
</feature>
<dbReference type="InterPro" id="IPR016024">
    <property type="entry name" value="ARM-type_fold"/>
</dbReference>
<evidence type="ECO:0000259" key="5">
    <source>
        <dbReference type="Pfam" id="PF11935"/>
    </source>
</evidence>
<evidence type="ECO:0000256" key="3">
    <source>
        <dbReference type="ARBA" id="ARBA00023242"/>
    </source>
</evidence>
<reference evidence="6 7" key="1">
    <citation type="submission" date="2023-08" db="EMBL/GenBank/DDBJ databases">
        <title>Black Yeasts Isolated from many extreme environments.</title>
        <authorList>
            <person name="Coleine C."/>
            <person name="Stajich J.E."/>
            <person name="Selbmann L."/>
        </authorList>
    </citation>
    <scope>NUCLEOTIDE SEQUENCE [LARGE SCALE GENOMIC DNA]</scope>
    <source>
        <strain evidence="6 7">CCFEE 5935</strain>
    </source>
</reference>
<evidence type="ECO:0000256" key="2">
    <source>
        <dbReference type="ARBA" id="ARBA00022664"/>
    </source>
</evidence>
<dbReference type="PANTHER" id="PTHR15245:SF20">
    <property type="entry name" value="SYMPLEKIN"/>
    <property type="match status" value="1"/>
</dbReference>
<accession>A0AAV9PKQ3</accession>
<dbReference type="Proteomes" id="UP001337655">
    <property type="component" value="Unassembled WGS sequence"/>
</dbReference>
<comment type="subcellular location">
    <subcellularLocation>
        <location evidence="1">Nucleus</location>
    </subcellularLocation>
</comment>
<gene>
    <name evidence="6" type="ORF">LTR77_001585</name>
</gene>
<feature type="domain" description="Symplekin/Pta1 N-terminal" evidence="5">
    <location>
        <begin position="93"/>
        <end position="306"/>
    </location>
</feature>
<dbReference type="PANTHER" id="PTHR15245">
    <property type="entry name" value="SYMPLEKIN-RELATED"/>
    <property type="match status" value="1"/>
</dbReference>
<keyword evidence="2" id="KW-0507">mRNA processing</keyword>
<dbReference type="InterPro" id="IPR032460">
    <property type="entry name" value="Symplekin/Pta1_N"/>
</dbReference>
<evidence type="ECO:0000256" key="1">
    <source>
        <dbReference type="ARBA" id="ARBA00004123"/>
    </source>
</evidence>
<dbReference type="RefSeq" id="XP_064663174.1">
    <property type="nucleotide sequence ID" value="XM_064798847.1"/>
</dbReference>
<dbReference type="Pfam" id="PF11935">
    <property type="entry name" value="SYMPK_PTA1_N"/>
    <property type="match status" value="1"/>
</dbReference>
<dbReference type="GO" id="GO:0006397">
    <property type="term" value="P:mRNA processing"/>
    <property type="evidence" value="ECO:0007669"/>
    <property type="project" value="UniProtKB-KW"/>
</dbReference>
<keyword evidence="3" id="KW-0539">Nucleus</keyword>
<organism evidence="6 7">
    <name type="scientific">Saxophila tyrrhenica</name>
    <dbReference type="NCBI Taxonomy" id="1690608"/>
    <lineage>
        <taxon>Eukaryota</taxon>
        <taxon>Fungi</taxon>
        <taxon>Dikarya</taxon>
        <taxon>Ascomycota</taxon>
        <taxon>Pezizomycotina</taxon>
        <taxon>Dothideomycetes</taxon>
        <taxon>Dothideomycetidae</taxon>
        <taxon>Mycosphaerellales</taxon>
        <taxon>Extremaceae</taxon>
        <taxon>Saxophila</taxon>
    </lineage>
</organism>
<feature type="region of interest" description="Disordered" evidence="4">
    <location>
        <begin position="334"/>
        <end position="359"/>
    </location>
</feature>
<keyword evidence="7" id="KW-1185">Reference proteome</keyword>
<sequence>MADNSDTITQLNSARSIVLKDAAIYPQVVNGVLPVIGPERPVELRRWGADFLAETFASPVVSAEEKQSMCFTVLDTLKSYLLRKEENGEDEDWTVVKSAVQCAASIYPLVFRHTATNVDDAETWGKMASMKSSILRRMDSAPGGVRVCCIKFVASVVLVQTQGVIADPRRPEQNEISLALVPRDHKLISYSNLEAEASGLLDRLLGVLQDNISDPLIATATLNALSSLVQRRPSIAAKILSTVLAFNPLTLAGTGKLEGKDKVAVRSMTRTTMSFLTNVYKRNPTQALAGRIQHQIERLRQTLTDVFSEHNPLKRGAPDEPVDGLSDDKRQKLDREAESGMTPQQQQYPPLPPGPVSGAQLWTLTNDSNMAGFHAEAVPQHVLAQIIPPLLSSINSAQFEAAINVVRARYLEMQRRPPPTAPTGDEEDDDYDPDMGFGDGEQIANQVDQLPPLQGQPELATAPFHFPSPPPLTEEERTTYSETAKDRLFITLHELDTEAAKRTKKPGDEKEKGFSQLAATGSQDRDGWVALLTRLATRPAFESSAPNMNLDGATDTIKRENEDRALTKQGFQDEILPDKLRAAFHTYILDDWRRRLDIAIAWLNEEWYAEKLASPSSAMSNYTHLTLHFLDALLPYIDTKDGRYLIRLLSEIPYLPSGTAGLDGSAGAGDHGIWTRIEKLAEDPERVSLAAQTLLYLAMLRPPVRNGAVECAVRIWRENKLGRAAVGKMVGKYRPEVLQEGKEGEEEKVDGAVKGEGM</sequence>
<comment type="caution">
    <text evidence="6">The sequence shown here is derived from an EMBL/GenBank/DDBJ whole genome shotgun (WGS) entry which is preliminary data.</text>
</comment>
<dbReference type="EMBL" id="JAVRRT010000002">
    <property type="protein sequence ID" value="KAK5174505.1"/>
    <property type="molecule type" value="Genomic_DNA"/>
</dbReference>
<feature type="region of interest" description="Disordered" evidence="4">
    <location>
        <begin position="308"/>
        <end position="327"/>
    </location>
</feature>
<feature type="region of interest" description="Disordered" evidence="4">
    <location>
        <begin position="414"/>
        <end position="441"/>
    </location>
</feature>
<proteinExistence type="predicted"/>
<dbReference type="InterPro" id="IPR021850">
    <property type="entry name" value="Symplekin/Pta1"/>
</dbReference>
<dbReference type="AlphaFoldDB" id="A0AAV9PKQ3"/>
<dbReference type="SUPFAM" id="SSF48371">
    <property type="entry name" value="ARM repeat"/>
    <property type="match status" value="1"/>
</dbReference>
<feature type="compositionally biased region" description="Acidic residues" evidence="4">
    <location>
        <begin position="424"/>
        <end position="433"/>
    </location>
</feature>
<dbReference type="InterPro" id="IPR011989">
    <property type="entry name" value="ARM-like"/>
</dbReference>
<evidence type="ECO:0000313" key="7">
    <source>
        <dbReference type="Proteomes" id="UP001337655"/>
    </source>
</evidence>
<dbReference type="GeneID" id="89922933"/>
<dbReference type="Gene3D" id="1.25.10.10">
    <property type="entry name" value="Leucine-rich Repeat Variant"/>
    <property type="match status" value="1"/>
</dbReference>
<evidence type="ECO:0000313" key="6">
    <source>
        <dbReference type="EMBL" id="KAK5174505.1"/>
    </source>
</evidence>
<dbReference type="GO" id="GO:0005847">
    <property type="term" value="C:mRNA cleavage and polyadenylation specificity factor complex"/>
    <property type="evidence" value="ECO:0007669"/>
    <property type="project" value="TreeGrafter"/>
</dbReference>
<evidence type="ECO:0000256" key="4">
    <source>
        <dbReference type="SAM" id="MobiDB-lite"/>
    </source>
</evidence>
<name>A0AAV9PKQ3_9PEZI</name>
<feature type="compositionally biased region" description="Basic and acidic residues" evidence="4">
    <location>
        <begin position="308"/>
        <end position="318"/>
    </location>
</feature>